<feature type="domain" description="TonB-dependent receptor-like beta-barrel" evidence="15">
    <location>
        <begin position="437"/>
        <end position="786"/>
    </location>
</feature>
<dbReference type="PANTHER" id="PTHR32552">
    <property type="entry name" value="FERRICHROME IRON RECEPTOR-RELATED"/>
    <property type="match status" value="1"/>
</dbReference>
<keyword evidence="8" id="KW-0406">Ion transport</keyword>
<dbReference type="GO" id="GO:0009279">
    <property type="term" value="C:cell outer membrane"/>
    <property type="evidence" value="ECO:0007669"/>
    <property type="project" value="UniProtKB-SubCell"/>
</dbReference>
<dbReference type="InterPro" id="IPR036942">
    <property type="entry name" value="Beta-barrel_TonB_sf"/>
</dbReference>
<keyword evidence="18" id="KW-1185">Reference proteome</keyword>
<evidence type="ECO:0000256" key="4">
    <source>
        <dbReference type="ARBA" id="ARBA00022496"/>
    </source>
</evidence>
<dbReference type="GO" id="GO:0015344">
    <property type="term" value="F:siderophore uptake transmembrane transporter activity"/>
    <property type="evidence" value="ECO:0007669"/>
    <property type="project" value="TreeGrafter"/>
</dbReference>
<evidence type="ECO:0000256" key="13">
    <source>
        <dbReference type="RuleBase" id="RU003357"/>
    </source>
</evidence>
<keyword evidence="4" id="KW-0410">Iron transport</keyword>
<dbReference type="Gene3D" id="2.170.130.10">
    <property type="entry name" value="TonB-dependent receptor, plug domain"/>
    <property type="match status" value="1"/>
</dbReference>
<dbReference type="RefSeq" id="WP_066959136.1">
    <property type="nucleotide sequence ID" value="NZ_CP023449.1"/>
</dbReference>
<reference evidence="17 18" key="1">
    <citation type="submission" date="2017-09" db="EMBL/GenBank/DDBJ databases">
        <title>The Catabolism of 3,6-Dichlorosalicylic acid is Initiated by the Cytochrome P450 Monooxygenase DsmABC in Rhizorhabdus dicambivorans Ndbn-20.</title>
        <authorList>
            <person name="Na L."/>
        </authorList>
    </citation>
    <scope>NUCLEOTIDE SEQUENCE [LARGE SCALE GENOMIC DNA]</scope>
    <source>
        <strain evidence="17 18">Ndbn-20m</strain>
    </source>
</reference>
<dbReference type="InterPro" id="IPR000531">
    <property type="entry name" value="Beta-barrel_TonB"/>
</dbReference>
<keyword evidence="17" id="KW-0675">Receptor</keyword>
<dbReference type="Proteomes" id="UP000218934">
    <property type="component" value="Unassembled WGS sequence"/>
</dbReference>
<keyword evidence="5 12" id="KW-0812">Transmembrane</keyword>
<evidence type="ECO:0000313" key="18">
    <source>
        <dbReference type="Proteomes" id="UP000218934"/>
    </source>
</evidence>
<keyword evidence="9 13" id="KW-0798">TonB box</keyword>
<comment type="subcellular location">
    <subcellularLocation>
        <location evidence="1 12">Cell outer membrane</location>
        <topology evidence="1 12">Multi-pass membrane protein</topology>
    </subcellularLocation>
</comment>
<keyword evidence="3 12" id="KW-1134">Transmembrane beta strand</keyword>
<evidence type="ECO:0000256" key="10">
    <source>
        <dbReference type="ARBA" id="ARBA00023136"/>
    </source>
</evidence>
<evidence type="ECO:0000256" key="1">
    <source>
        <dbReference type="ARBA" id="ARBA00004571"/>
    </source>
</evidence>
<comment type="caution">
    <text evidence="17">The sequence shown here is derived from an EMBL/GenBank/DDBJ whole genome shotgun (WGS) entry which is preliminary data.</text>
</comment>
<keyword evidence="10 12" id="KW-0472">Membrane</keyword>
<dbReference type="PROSITE" id="PS52016">
    <property type="entry name" value="TONB_DEPENDENT_REC_3"/>
    <property type="match status" value="1"/>
</dbReference>
<keyword evidence="2 12" id="KW-0813">Transport</keyword>
<evidence type="ECO:0000256" key="9">
    <source>
        <dbReference type="ARBA" id="ARBA00023077"/>
    </source>
</evidence>
<keyword evidence="11 12" id="KW-0998">Cell outer membrane</keyword>
<feature type="chain" id="PRO_5012878718" evidence="14">
    <location>
        <begin position="23"/>
        <end position="824"/>
    </location>
</feature>
<comment type="similarity">
    <text evidence="12 13">Belongs to the TonB-dependent receptor family.</text>
</comment>
<gene>
    <name evidence="17" type="ORF">COO09_01495</name>
</gene>
<dbReference type="AlphaFoldDB" id="A0A2A4G2S1"/>
<dbReference type="SUPFAM" id="SSF56935">
    <property type="entry name" value="Porins"/>
    <property type="match status" value="1"/>
</dbReference>
<evidence type="ECO:0000256" key="7">
    <source>
        <dbReference type="ARBA" id="ARBA00023004"/>
    </source>
</evidence>
<feature type="signal peptide" evidence="14">
    <location>
        <begin position="1"/>
        <end position="22"/>
    </location>
</feature>
<evidence type="ECO:0000256" key="2">
    <source>
        <dbReference type="ARBA" id="ARBA00022448"/>
    </source>
</evidence>
<dbReference type="Gene3D" id="2.40.170.20">
    <property type="entry name" value="TonB-dependent receptor, beta-barrel domain"/>
    <property type="match status" value="1"/>
</dbReference>
<evidence type="ECO:0000256" key="8">
    <source>
        <dbReference type="ARBA" id="ARBA00023065"/>
    </source>
</evidence>
<keyword evidence="6 14" id="KW-0732">Signal</keyword>
<feature type="domain" description="TonB-dependent receptor plug" evidence="16">
    <location>
        <begin position="52"/>
        <end position="164"/>
    </location>
</feature>
<dbReference type="InterPro" id="IPR012910">
    <property type="entry name" value="Plug_dom"/>
</dbReference>
<evidence type="ECO:0000256" key="14">
    <source>
        <dbReference type="SAM" id="SignalP"/>
    </source>
</evidence>
<evidence type="ECO:0000259" key="15">
    <source>
        <dbReference type="Pfam" id="PF00593"/>
    </source>
</evidence>
<evidence type="ECO:0000256" key="5">
    <source>
        <dbReference type="ARBA" id="ARBA00022692"/>
    </source>
</evidence>
<proteinExistence type="inferred from homology"/>
<evidence type="ECO:0000256" key="6">
    <source>
        <dbReference type="ARBA" id="ARBA00022729"/>
    </source>
</evidence>
<dbReference type="InterPro" id="IPR039426">
    <property type="entry name" value="TonB-dep_rcpt-like"/>
</dbReference>
<evidence type="ECO:0000313" key="17">
    <source>
        <dbReference type="EMBL" id="PCE44332.1"/>
    </source>
</evidence>
<dbReference type="Pfam" id="PF00593">
    <property type="entry name" value="TonB_dep_Rec_b-barrel"/>
    <property type="match status" value="1"/>
</dbReference>
<evidence type="ECO:0000256" key="3">
    <source>
        <dbReference type="ARBA" id="ARBA00022452"/>
    </source>
</evidence>
<protein>
    <submittedName>
        <fullName evidence="17">TonB-dependent receptor</fullName>
    </submittedName>
</protein>
<dbReference type="OrthoDB" id="7386960at2"/>
<dbReference type="KEGG" id="rdi:CMV14_12110"/>
<evidence type="ECO:0000256" key="12">
    <source>
        <dbReference type="PROSITE-ProRule" id="PRU01360"/>
    </source>
</evidence>
<evidence type="ECO:0000256" key="11">
    <source>
        <dbReference type="ARBA" id="ARBA00023237"/>
    </source>
</evidence>
<sequence length="824" mass="88187">MANRVRGIWLILLASAASPLCAQGITPALPPRQASNDDVIIVTAVPRGQNRLDSSISASVLSPGQIQVAAPRSAAEMFRALPGIRSESSGGEGNANISVRGLPLATGGSKYLQLQEDGLPILQFGDITFGNADIFLRADLNLQRIEAVRGGSSSTLASNSPGGVINLISRTGDREGGAIQLSGGIDYEEYRIDADYGGRIGEDWTWHAGGFYRRGEGPRKAGYDAQRGGQLKANLTRKFSNGFVRVYVKYLNDRTPSYLPTPVRVTGSDHDPRYRSLPGFSVRDGTFYSRHNRAQRTLGADNRPVTDDLGDGMHPVVKQIGLEARVEPGEGWTISERFRFADISGRFIAPFPALVGDAATVAAALGGPGATLRHATGPLAGQAIAAPAGLNGNGLLAQNVVFDTRLNQLDNITNDLRAIRDISIGEARLSLTGGLFLTRQRIDTDWTWSSVVSEVRGDGRAALVDIRTAAGVPQTDRGTYGYGASFFGNCCRRSYDARYDIAAPFAAFNYGHGGWTLAGSLRWDNGRVRGRVAGTDLGIGGPATSPVDVDGDGAISAAEARSTATPAIGAPVRYRYDYLSWSTGVNYRLAYGTSLFARYSRGGRANADRILFGPALRIADGGLSDRSAAVDFVRQAEAGLKYQQRDLALFATLFHATVEESNFEATSQRFLDRRYRAYGLEMEGSYQVGGFSITGAATWTHARITRDRVTPANEGNRPRRQARVVYSVTPQYQGALFTIGANLVGTGSSYAQDNEGLKLPAYAQVNAFVSVRPTAALMLSLSANNLFDVQGFTEAEEGSIPANGIVRARSINGRTMSVAAKLTL</sequence>
<name>A0A2A4G2S1_9SPHN</name>
<dbReference type="EMBL" id="NWUF01000001">
    <property type="protein sequence ID" value="PCE44332.1"/>
    <property type="molecule type" value="Genomic_DNA"/>
</dbReference>
<dbReference type="InterPro" id="IPR037066">
    <property type="entry name" value="Plug_dom_sf"/>
</dbReference>
<dbReference type="Pfam" id="PF07715">
    <property type="entry name" value="Plug"/>
    <property type="match status" value="1"/>
</dbReference>
<organism evidence="17 18">
    <name type="scientific">Rhizorhabdus dicambivorans</name>
    <dbReference type="NCBI Taxonomy" id="1850238"/>
    <lineage>
        <taxon>Bacteria</taxon>
        <taxon>Pseudomonadati</taxon>
        <taxon>Pseudomonadota</taxon>
        <taxon>Alphaproteobacteria</taxon>
        <taxon>Sphingomonadales</taxon>
        <taxon>Sphingomonadaceae</taxon>
        <taxon>Rhizorhabdus</taxon>
    </lineage>
</organism>
<dbReference type="PANTHER" id="PTHR32552:SF89">
    <property type="entry name" value="CATECHOLATE SIDEROPHORE RECEPTOR FIU"/>
    <property type="match status" value="1"/>
</dbReference>
<keyword evidence="7" id="KW-0408">Iron</keyword>
<accession>A0A2A4G2S1</accession>
<evidence type="ECO:0000259" key="16">
    <source>
        <dbReference type="Pfam" id="PF07715"/>
    </source>
</evidence>